<evidence type="ECO:0000313" key="8">
    <source>
        <dbReference type="EMBL" id="ABA88533.2"/>
    </source>
</evidence>
<dbReference type="PANTHER" id="PTHR30636:SF3">
    <property type="entry name" value="UPF0701 PROTEIN YICC"/>
    <property type="match status" value="1"/>
</dbReference>
<reference evidence="8 9" key="2">
    <citation type="journal article" date="2012" name="BMC Genomics">
        <title>The genome of Pelobacter carbinolicus reveals surprising metabolic capabilities and physiological features.</title>
        <authorList>
            <person name="Aklujkar M."/>
            <person name="Haveman S.A."/>
            <person name="Didonato R.Jr."/>
            <person name="Chertkov O."/>
            <person name="Han C.S."/>
            <person name="Land M.L."/>
            <person name="Brown P."/>
            <person name="Lovley D.R."/>
        </authorList>
    </citation>
    <scope>NUCLEOTIDE SEQUENCE [LARGE SCALE GENOMIC DNA]</scope>
    <source>
        <strain evidence="9">DSM 2380 / NBRC 103641 / GraBd1</strain>
    </source>
</reference>
<evidence type="ECO:0000256" key="2">
    <source>
        <dbReference type="ARBA" id="ARBA00022722"/>
    </source>
</evidence>
<dbReference type="HOGENOM" id="CLU_076609_1_0_7"/>
<dbReference type="Proteomes" id="UP000002534">
    <property type="component" value="Chromosome"/>
</dbReference>
<evidence type="ECO:0000313" key="9">
    <source>
        <dbReference type="Proteomes" id="UP000002534"/>
    </source>
</evidence>
<dbReference type="eggNOG" id="COG1561">
    <property type="taxonomic scope" value="Bacteria"/>
</dbReference>
<comment type="similarity">
    <text evidence="5">Belongs to the YicC/YloC family.</text>
</comment>
<dbReference type="Pfam" id="PF03755">
    <property type="entry name" value="YicC-like_N"/>
    <property type="match status" value="1"/>
</dbReference>
<keyword evidence="4" id="KW-0378">Hydrolase</keyword>
<keyword evidence="3" id="KW-0255">Endonuclease</keyword>
<dbReference type="NCBIfam" id="TIGR00255">
    <property type="entry name" value="YicC/YloC family endoribonuclease"/>
    <property type="match status" value="1"/>
</dbReference>
<evidence type="ECO:0000256" key="4">
    <source>
        <dbReference type="ARBA" id="ARBA00022801"/>
    </source>
</evidence>
<dbReference type="InterPro" id="IPR013527">
    <property type="entry name" value="YicC-like_N"/>
</dbReference>
<keyword evidence="9" id="KW-1185">Reference proteome</keyword>
<evidence type="ECO:0000259" key="6">
    <source>
        <dbReference type="Pfam" id="PF03755"/>
    </source>
</evidence>
<reference evidence="9" key="1">
    <citation type="submission" date="2005-10" db="EMBL/GenBank/DDBJ databases">
        <title>Complete sequence of Pelobacter carbinolicus DSM 2380.</title>
        <authorList>
            <person name="Copeland A."/>
            <person name="Lucas S."/>
            <person name="Lapidus A."/>
            <person name="Barry K."/>
            <person name="Detter J.C."/>
            <person name="Glavina T."/>
            <person name="Hammon N."/>
            <person name="Israni S."/>
            <person name="Pitluck S."/>
            <person name="Chertkov O."/>
            <person name="Schmutz J."/>
            <person name="Larimer F."/>
            <person name="Land M."/>
            <person name="Kyrpides N."/>
            <person name="Ivanova N."/>
            <person name="Richardson P."/>
        </authorList>
    </citation>
    <scope>NUCLEOTIDE SEQUENCE [LARGE SCALE GENOMIC DNA]</scope>
    <source>
        <strain evidence="9">DSM 2380 / NBRC 103641 / GraBd1</strain>
    </source>
</reference>
<comment type="cofactor">
    <cofactor evidence="1">
        <name>a divalent metal cation</name>
        <dbReference type="ChEBI" id="CHEBI:60240"/>
    </cofactor>
</comment>
<organism evidence="8 9">
    <name type="scientific">Syntrophotalea carbinolica (strain DSM 2380 / NBRC 103641 / GraBd1)</name>
    <name type="common">Pelobacter carbinolicus</name>
    <dbReference type="NCBI Taxonomy" id="338963"/>
    <lineage>
        <taxon>Bacteria</taxon>
        <taxon>Pseudomonadati</taxon>
        <taxon>Thermodesulfobacteriota</taxon>
        <taxon>Desulfuromonadia</taxon>
        <taxon>Desulfuromonadales</taxon>
        <taxon>Syntrophotaleaceae</taxon>
        <taxon>Syntrophotalea</taxon>
    </lineage>
</organism>
<proteinExistence type="inferred from homology"/>
<dbReference type="InterPro" id="IPR013551">
    <property type="entry name" value="YicC-like_C"/>
</dbReference>
<name>Q3A524_SYNC1</name>
<dbReference type="AlphaFoldDB" id="Q3A524"/>
<evidence type="ECO:0000256" key="3">
    <source>
        <dbReference type="ARBA" id="ARBA00022759"/>
    </source>
</evidence>
<dbReference type="Pfam" id="PF08340">
    <property type="entry name" value="YicC-like_C"/>
    <property type="match status" value="1"/>
</dbReference>
<evidence type="ECO:0000256" key="1">
    <source>
        <dbReference type="ARBA" id="ARBA00001968"/>
    </source>
</evidence>
<evidence type="ECO:0000259" key="7">
    <source>
        <dbReference type="Pfam" id="PF08340"/>
    </source>
</evidence>
<evidence type="ECO:0000256" key="5">
    <source>
        <dbReference type="ARBA" id="ARBA00035648"/>
    </source>
</evidence>
<accession>Q3A524</accession>
<dbReference type="RefSeq" id="WP_011341008.1">
    <property type="nucleotide sequence ID" value="NC_007498.2"/>
</dbReference>
<dbReference type="KEGG" id="pca:Pcar_1284"/>
<gene>
    <name evidence="8" type="primary">yicC</name>
    <name evidence="8" type="ordered locus">Pcar_1284</name>
</gene>
<sequence length="292" mass="32764">MIKSMTGYGKGQATAGEISLTVEVKSVNHRYGDVSVKAPRFLLGFEGEIKKRVGERLKRGKIDVFINIENNACGGRAPVLNKELAAAYMVLFRQMRAEFALDGDVTVGLLAGQKEVITLTEGDPDEQDVRNCLTDALAKALTAIEQMRHAEGTATRQDMDEYLTHIESLLSSARERAPQVPLEWKEKLMERLARLENGFEVDPQRVAQEVAVFADRCDICEELARFASHIEQFRGLFSVEEAVGRQMDFILQEMNREANTMGSKSNDLELTRLVVAMKADLEKIREQVQNIE</sequence>
<protein>
    <submittedName>
        <fullName evidence="8">Stationary phase survival protein, YicC family</fullName>
    </submittedName>
</protein>
<feature type="domain" description="Endoribonuclease YicC-like N-terminal" evidence="6">
    <location>
        <begin position="2"/>
        <end position="155"/>
    </location>
</feature>
<dbReference type="GO" id="GO:0004521">
    <property type="term" value="F:RNA endonuclease activity"/>
    <property type="evidence" value="ECO:0007669"/>
    <property type="project" value="InterPro"/>
</dbReference>
<dbReference type="PANTHER" id="PTHR30636">
    <property type="entry name" value="UPF0701 PROTEIN YICC"/>
    <property type="match status" value="1"/>
</dbReference>
<dbReference type="InterPro" id="IPR005229">
    <property type="entry name" value="YicC/YloC-like"/>
</dbReference>
<dbReference type="STRING" id="338963.Pcar_1284"/>
<dbReference type="GO" id="GO:0016787">
    <property type="term" value="F:hydrolase activity"/>
    <property type="evidence" value="ECO:0007669"/>
    <property type="project" value="UniProtKB-KW"/>
</dbReference>
<feature type="domain" description="Endoribonuclease YicC-like C-terminal" evidence="7">
    <location>
        <begin position="174"/>
        <end position="292"/>
    </location>
</feature>
<dbReference type="EMBL" id="CP000142">
    <property type="protein sequence ID" value="ABA88533.2"/>
    <property type="molecule type" value="Genomic_DNA"/>
</dbReference>
<dbReference type="OrthoDB" id="9771229at2"/>
<keyword evidence="2" id="KW-0540">Nuclease</keyword>